<name>A0A6J7HSM3_9ZZZZ</name>
<evidence type="ECO:0000256" key="1">
    <source>
        <dbReference type="ARBA" id="ARBA00000085"/>
    </source>
</evidence>
<gene>
    <name evidence="12" type="ORF">UFOPK3662_00756</name>
</gene>
<feature type="compositionally biased region" description="Basic and acidic residues" evidence="9">
    <location>
        <begin position="482"/>
        <end position="495"/>
    </location>
</feature>
<reference evidence="12" key="1">
    <citation type="submission" date="2020-05" db="EMBL/GenBank/DDBJ databases">
        <authorList>
            <person name="Chiriac C."/>
            <person name="Salcher M."/>
            <person name="Ghai R."/>
            <person name="Kavagutti S V."/>
        </authorList>
    </citation>
    <scope>NUCLEOTIDE SEQUENCE</scope>
</reference>
<feature type="transmembrane region" description="Helical" evidence="10">
    <location>
        <begin position="49"/>
        <end position="70"/>
    </location>
</feature>
<dbReference type="PRINTS" id="PR00344">
    <property type="entry name" value="BCTRLSENSOR"/>
</dbReference>
<feature type="transmembrane region" description="Helical" evidence="10">
    <location>
        <begin position="143"/>
        <end position="163"/>
    </location>
</feature>
<evidence type="ECO:0000259" key="11">
    <source>
        <dbReference type="PROSITE" id="PS50109"/>
    </source>
</evidence>
<dbReference type="AlphaFoldDB" id="A0A6J7HSM3"/>
<evidence type="ECO:0000256" key="3">
    <source>
        <dbReference type="ARBA" id="ARBA00022553"/>
    </source>
</evidence>
<dbReference type="InterPro" id="IPR050351">
    <property type="entry name" value="BphY/WalK/GraS-like"/>
</dbReference>
<dbReference type="GO" id="GO:0000156">
    <property type="term" value="F:phosphorelay response regulator activity"/>
    <property type="evidence" value="ECO:0007669"/>
    <property type="project" value="TreeGrafter"/>
</dbReference>
<dbReference type="GO" id="GO:0030295">
    <property type="term" value="F:protein kinase activator activity"/>
    <property type="evidence" value="ECO:0007669"/>
    <property type="project" value="TreeGrafter"/>
</dbReference>
<protein>
    <recommendedName>
        <fullName evidence="2">histidine kinase</fullName>
        <ecNumber evidence="2">2.7.13.3</ecNumber>
    </recommendedName>
</protein>
<evidence type="ECO:0000256" key="10">
    <source>
        <dbReference type="SAM" id="Phobius"/>
    </source>
</evidence>
<feature type="transmembrane region" description="Helical" evidence="10">
    <location>
        <begin position="77"/>
        <end position="100"/>
    </location>
</feature>
<proteinExistence type="predicted"/>
<keyword evidence="10" id="KW-0472">Membrane</keyword>
<dbReference type="InterPro" id="IPR005467">
    <property type="entry name" value="His_kinase_dom"/>
</dbReference>
<keyword evidence="5" id="KW-0547">Nucleotide-binding</keyword>
<keyword evidence="7" id="KW-0067">ATP-binding</keyword>
<feature type="transmembrane region" description="Helical" evidence="10">
    <location>
        <begin position="12"/>
        <end position="29"/>
    </location>
</feature>
<keyword evidence="3" id="KW-0597">Phosphoprotein</keyword>
<evidence type="ECO:0000256" key="6">
    <source>
        <dbReference type="ARBA" id="ARBA00022777"/>
    </source>
</evidence>
<sequence length="501" mass="52527">MLRPFGENVRHRVGIQVATAASFAVLIWLGTRGAHEWHASPAVRTLSSLGDGVVSGVFVTGAICAAVVTWRRHASPLTGWIVATGALVAAQALLVTTLALQGGQAGDPAAGQALLLAAATAGLVAVVVPLLRLDQVRHVVDDGFAIGLGMGVVAAGHVLLQLPAAAAPDPTSLPALAEALVGVVVLTHVAAVALVLRQHALSPPLALLLLATVAVVGVGQVVHLWGSAGTVELTLVAVARAATGAAWLGIGWASLQRDTVVDDELEARMTAEIDLAVQASSRDQSERLHELRSTVAGLVNGSALLDNADIPDEARRHLCESVHRELQRMQRLLSGEHGPTTDLDLDEALHLILDLQRLKGRHVELHTSGGTVRARYDSLAEVVNILMDNAATHGGCDTSLVEVVRRDEATVDITVSDNGRGIPEDQRERIFDWGNRGVDSPGQGIGLHVAQRLMAEDGGTLRLAEARGPGSSFVISLPSARRSPENHVPREDSHGAWRISG</sequence>
<dbReference type="GO" id="GO:0005524">
    <property type="term" value="F:ATP binding"/>
    <property type="evidence" value="ECO:0007669"/>
    <property type="project" value="UniProtKB-KW"/>
</dbReference>
<accession>A0A6J7HSM3</accession>
<dbReference type="InterPro" id="IPR036890">
    <property type="entry name" value="HATPase_C_sf"/>
</dbReference>
<evidence type="ECO:0000256" key="7">
    <source>
        <dbReference type="ARBA" id="ARBA00022840"/>
    </source>
</evidence>
<dbReference type="EC" id="2.7.13.3" evidence="2"/>
<evidence type="ECO:0000256" key="5">
    <source>
        <dbReference type="ARBA" id="ARBA00022741"/>
    </source>
</evidence>
<dbReference type="PROSITE" id="PS50109">
    <property type="entry name" value="HIS_KIN"/>
    <property type="match status" value="1"/>
</dbReference>
<evidence type="ECO:0000256" key="2">
    <source>
        <dbReference type="ARBA" id="ARBA00012438"/>
    </source>
</evidence>
<dbReference type="InterPro" id="IPR003594">
    <property type="entry name" value="HATPase_dom"/>
</dbReference>
<evidence type="ECO:0000313" key="12">
    <source>
        <dbReference type="EMBL" id="CAB4923264.1"/>
    </source>
</evidence>
<keyword evidence="6" id="KW-0418">Kinase</keyword>
<keyword evidence="4" id="KW-0808">Transferase</keyword>
<dbReference type="GO" id="GO:0000155">
    <property type="term" value="F:phosphorelay sensor kinase activity"/>
    <property type="evidence" value="ECO:0007669"/>
    <property type="project" value="InterPro"/>
</dbReference>
<evidence type="ECO:0000256" key="9">
    <source>
        <dbReference type="SAM" id="MobiDB-lite"/>
    </source>
</evidence>
<dbReference type="InterPro" id="IPR003661">
    <property type="entry name" value="HisK_dim/P_dom"/>
</dbReference>
<dbReference type="CDD" id="cd00082">
    <property type="entry name" value="HisKA"/>
    <property type="match status" value="1"/>
</dbReference>
<dbReference type="SUPFAM" id="SSF55874">
    <property type="entry name" value="ATPase domain of HSP90 chaperone/DNA topoisomerase II/histidine kinase"/>
    <property type="match status" value="1"/>
</dbReference>
<feature type="transmembrane region" description="Helical" evidence="10">
    <location>
        <begin position="112"/>
        <end position="131"/>
    </location>
</feature>
<dbReference type="PANTHER" id="PTHR42878">
    <property type="entry name" value="TWO-COMPONENT HISTIDINE KINASE"/>
    <property type="match status" value="1"/>
</dbReference>
<dbReference type="InterPro" id="IPR004358">
    <property type="entry name" value="Sig_transdc_His_kin-like_C"/>
</dbReference>
<dbReference type="GO" id="GO:0007234">
    <property type="term" value="P:osmosensory signaling via phosphorelay pathway"/>
    <property type="evidence" value="ECO:0007669"/>
    <property type="project" value="TreeGrafter"/>
</dbReference>
<evidence type="ECO:0000256" key="4">
    <source>
        <dbReference type="ARBA" id="ARBA00022679"/>
    </source>
</evidence>
<keyword evidence="8" id="KW-0902">Two-component regulatory system</keyword>
<evidence type="ECO:0000256" key="8">
    <source>
        <dbReference type="ARBA" id="ARBA00023012"/>
    </source>
</evidence>
<dbReference type="EMBL" id="CAFBMW010000004">
    <property type="protein sequence ID" value="CAB4923264.1"/>
    <property type="molecule type" value="Genomic_DNA"/>
</dbReference>
<dbReference type="Pfam" id="PF02518">
    <property type="entry name" value="HATPase_c"/>
    <property type="match status" value="1"/>
</dbReference>
<dbReference type="CDD" id="cd00075">
    <property type="entry name" value="HATPase"/>
    <property type="match status" value="1"/>
</dbReference>
<organism evidence="12">
    <name type="scientific">freshwater metagenome</name>
    <dbReference type="NCBI Taxonomy" id="449393"/>
    <lineage>
        <taxon>unclassified sequences</taxon>
        <taxon>metagenomes</taxon>
        <taxon>ecological metagenomes</taxon>
    </lineage>
</organism>
<feature type="region of interest" description="Disordered" evidence="9">
    <location>
        <begin position="477"/>
        <end position="501"/>
    </location>
</feature>
<dbReference type="PANTHER" id="PTHR42878:SF7">
    <property type="entry name" value="SENSOR HISTIDINE KINASE GLRK"/>
    <property type="match status" value="1"/>
</dbReference>
<dbReference type="SMART" id="SM00387">
    <property type="entry name" value="HATPase_c"/>
    <property type="match status" value="1"/>
</dbReference>
<feature type="domain" description="Histidine kinase" evidence="11">
    <location>
        <begin position="286"/>
        <end position="481"/>
    </location>
</feature>
<comment type="catalytic activity">
    <reaction evidence="1">
        <text>ATP + protein L-histidine = ADP + protein N-phospho-L-histidine.</text>
        <dbReference type="EC" id="2.7.13.3"/>
    </reaction>
</comment>
<dbReference type="Gene3D" id="3.30.565.10">
    <property type="entry name" value="Histidine kinase-like ATPase, C-terminal domain"/>
    <property type="match status" value="1"/>
</dbReference>
<keyword evidence="10" id="KW-0812">Transmembrane</keyword>
<keyword evidence="10" id="KW-1133">Transmembrane helix</keyword>
<feature type="transmembrane region" description="Helical" evidence="10">
    <location>
        <begin position="175"/>
        <end position="196"/>
    </location>
</feature>
<feature type="transmembrane region" description="Helical" evidence="10">
    <location>
        <begin position="205"/>
        <end position="226"/>
    </location>
</feature>